<evidence type="ECO:0000256" key="2">
    <source>
        <dbReference type="ARBA" id="ARBA00022801"/>
    </source>
</evidence>
<dbReference type="PROSITE" id="PS51181">
    <property type="entry name" value="PPASE_TENSIN"/>
    <property type="match status" value="1"/>
</dbReference>
<dbReference type="InterPro" id="IPR000387">
    <property type="entry name" value="Tyr_Pase_dom"/>
</dbReference>
<evidence type="ECO:0000313" key="6">
    <source>
        <dbReference type="EMBL" id="KAG2490708.1"/>
    </source>
</evidence>
<dbReference type="EMBL" id="JAEHOE010000059">
    <property type="protein sequence ID" value="KAG2490708.1"/>
    <property type="molecule type" value="Genomic_DNA"/>
</dbReference>
<keyword evidence="2" id="KW-0378">Hydrolase</keyword>
<comment type="caution">
    <text evidence="6">The sequence shown here is derived from an EMBL/GenBank/DDBJ whole genome shotgun (WGS) entry which is preliminary data.</text>
</comment>
<evidence type="ECO:0000259" key="5">
    <source>
        <dbReference type="PROSITE" id="PS51181"/>
    </source>
</evidence>
<feature type="region of interest" description="Disordered" evidence="3">
    <location>
        <begin position="368"/>
        <end position="413"/>
    </location>
</feature>
<organism evidence="6 7">
    <name type="scientific">Edaphochlamys debaryana</name>
    <dbReference type="NCBI Taxonomy" id="47281"/>
    <lineage>
        <taxon>Eukaryota</taxon>
        <taxon>Viridiplantae</taxon>
        <taxon>Chlorophyta</taxon>
        <taxon>core chlorophytes</taxon>
        <taxon>Chlorophyceae</taxon>
        <taxon>CS clade</taxon>
        <taxon>Chlamydomonadales</taxon>
        <taxon>Chlamydomonadales incertae sedis</taxon>
        <taxon>Edaphochlamys</taxon>
    </lineage>
</organism>
<gene>
    <name evidence="6" type="ORF">HYH03_010869</name>
</gene>
<name>A0A836BX05_9CHLO</name>
<evidence type="ECO:0000256" key="3">
    <source>
        <dbReference type="SAM" id="MobiDB-lite"/>
    </source>
</evidence>
<sequence>MAVIARRLVSTNKRRYQEDGFDLDLTYITPRVIAMGFPCDGVSSLYRNPAGQVARLLSSRHGPHVRVYNLCAERGYDEALFGGRVMRLPMYDGQAPPLPLLLALARDAAAWLAAAPTHVVAVHCKAGKGRTGAAVCCLLLALDPDLGEPSLDRALRLYAQRRTVDDEGLTIPSQRRFVEYFHRLLLTTPLPATATATLHTSPPVHAPTGVQAAPKQPQAADPHRNGHGTSTSRDPTQIHPDPSNPDPDPASEAAATACDPRLGLADVPHRGALLQRVRFRGLPYALARGCTAAVWVRPTGHYDAYPVCLVHTGAAGAGCLSPSAASGSSGTCPRGATWAVREDPGALGGGGGGGAAAEAEAAELVLDLTSLPPPPPAPKPLPLPYYTAPDPPPPPTHPTSASPTPTAAPGAGAGVPFAGDVKIQLFRGRVIQPDPAVFKGRVSQMAVWISSSFLDPRSSAAELGRAQLDKLAKPLRRWRGELGVAVEYRVLP</sequence>
<protein>
    <recommendedName>
        <fullName evidence="1">phosphatidylinositol-3,4,5-trisphosphate 3-phosphatase</fullName>
        <ecNumber evidence="1">3.1.3.67</ecNumber>
    </recommendedName>
</protein>
<dbReference type="SUPFAM" id="SSF52799">
    <property type="entry name" value="(Phosphotyrosine protein) phosphatases II"/>
    <property type="match status" value="1"/>
</dbReference>
<proteinExistence type="predicted"/>
<dbReference type="EC" id="3.1.3.67" evidence="1"/>
<dbReference type="Proteomes" id="UP000612055">
    <property type="component" value="Unassembled WGS sequence"/>
</dbReference>
<feature type="region of interest" description="Disordered" evidence="3">
    <location>
        <begin position="196"/>
        <end position="254"/>
    </location>
</feature>
<feature type="domain" description="Phosphatase tensin-type" evidence="5">
    <location>
        <begin position="14"/>
        <end position="188"/>
    </location>
</feature>
<dbReference type="InterPro" id="IPR029021">
    <property type="entry name" value="Prot-tyrosine_phosphatase-like"/>
</dbReference>
<keyword evidence="7" id="KW-1185">Reference proteome</keyword>
<evidence type="ECO:0000259" key="4">
    <source>
        <dbReference type="PROSITE" id="PS50056"/>
    </source>
</evidence>
<dbReference type="PANTHER" id="PTHR12305">
    <property type="entry name" value="PHOSPHATASE WITH HOMOLOGY TO TENSIN"/>
    <property type="match status" value="1"/>
</dbReference>
<accession>A0A836BX05</accession>
<dbReference type="Gene3D" id="3.90.190.10">
    <property type="entry name" value="Protein tyrosine phosphatase superfamily"/>
    <property type="match status" value="1"/>
</dbReference>
<dbReference type="InterPro" id="IPR051281">
    <property type="entry name" value="Dual-spec_lipid-protein_phosph"/>
</dbReference>
<dbReference type="AlphaFoldDB" id="A0A836BX05"/>
<dbReference type="InterPro" id="IPR016130">
    <property type="entry name" value="Tyr_Pase_AS"/>
</dbReference>
<feature type="compositionally biased region" description="Low complexity" evidence="3">
    <location>
        <begin position="211"/>
        <end position="220"/>
    </location>
</feature>
<evidence type="ECO:0000313" key="7">
    <source>
        <dbReference type="Proteomes" id="UP000612055"/>
    </source>
</evidence>
<dbReference type="InterPro" id="IPR029023">
    <property type="entry name" value="Tensin_phosphatase"/>
</dbReference>
<dbReference type="OrthoDB" id="266663at2759"/>
<dbReference type="GO" id="GO:0005829">
    <property type="term" value="C:cytosol"/>
    <property type="evidence" value="ECO:0007669"/>
    <property type="project" value="TreeGrafter"/>
</dbReference>
<feature type="compositionally biased region" description="Low complexity" evidence="3">
    <location>
        <begin position="398"/>
        <end position="413"/>
    </location>
</feature>
<feature type="domain" description="Tyrosine specific protein phosphatases" evidence="4">
    <location>
        <begin position="120"/>
        <end position="162"/>
    </location>
</feature>
<evidence type="ECO:0000256" key="1">
    <source>
        <dbReference type="ARBA" id="ARBA00013015"/>
    </source>
</evidence>
<reference evidence="6" key="1">
    <citation type="journal article" date="2020" name="bioRxiv">
        <title>Comparative genomics of Chlamydomonas.</title>
        <authorList>
            <person name="Craig R.J."/>
            <person name="Hasan A.R."/>
            <person name="Ness R.W."/>
            <person name="Keightley P.D."/>
        </authorList>
    </citation>
    <scope>NUCLEOTIDE SEQUENCE</scope>
    <source>
        <strain evidence="6">CCAP 11/70</strain>
    </source>
</reference>
<dbReference type="PROSITE" id="PS50056">
    <property type="entry name" value="TYR_PHOSPHATASE_2"/>
    <property type="match status" value="1"/>
</dbReference>
<dbReference type="PANTHER" id="PTHR12305:SF81">
    <property type="entry name" value="PHOSPHATIDYLINOSITOL 3,4,5-TRISPHOSPHATE 3-PHOSPHATASE AND DUAL-SPECIFICITY PROTEIN PHOSPHATASE PTEN"/>
    <property type="match status" value="1"/>
</dbReference>
<dbReference type="Pfam" id="PF22785">
    <property type="entry name" value="Tc-R-P"/>
    <property type="match status" value="1"/>
</dbReference>
<dbReference type="PROSITE" id="PS00383">
    <property type="entry name" value="TYR_PHOSPHATASE_1"/>
    <property type="match status" value="1"/>
</dbReference>
<dbReference type="GO" id="GO:0016314">
    <property type="term" value="F:phosphatidylinositol-3,4,5-trisphosphate 3-phosphatase activity"/>
    <property type="evidence" value="ECO:0007669"/>
    <property type="project" value="UniProtKB-EC"/>
</dbReference>
<feature type="compositionally biased region" description="Pro residues" evidence="3">
    <location>
        <begin position="371"/>
        <end position="397"/>
    </location>
</feature>